<name>A0ABQ0MCS2_MYCCL</name>
<keyword evidence="2" id="KW-1185">Reference proteome</keyword>
<dbReference type="Proteomes" id="UP000815677">
    <property type="component" value="Unassembled WGS sequence"/>
</dbReference>
<evidence type="ECO:0000313" key="2">
    <source>
        <dbReference type="Proteomes" id="UP000815677"/>
    </source>
</evidence>
<dbReference type="EMBL" id="DF849984">
    <property type="protein sequence ID" value="GAT61146.1"/>
    <property type="molecule type" value="Genomic_DNA"/>
</dbReference>
<sequence>MVVLGDFGAKLAGSSTRTPSRSIRITRRALLLASAYLSAPANRLKVARKRQITAKRAKNSVSVCFSLKLFVLAPTSDDFLSLLRRGVADYLPDTERSSWSSMDRGAGASP</sequence>
<accession>A0ABQ0MCS2</accession>
<reference evidence="1" key="1">
    <citation type="submission" date="2014-09" db="EMBL/GenBank/DDBJ databases">
        <title>Genome sequence of the luminous mushroom Mycena chlorophos for searching fungal bioluminescence genes.</title>
        <authorList>
            <person name="Tanaka Y."/>
            <person name="Kasuga D."/>
            <person name="Oba Y."/>
            <person name="Hase S."/>
            <person name="Sato K."/>
            <person name="Oba Y."/>
            <person name="Sakakibara Y."/>
        </authorList>
    </citation>
    <scope>NUCLEOTIDE SEQUENCE</scope>
</reference>
<organism evidence="1 2">
    <name type="scientific">Mycena chlorophos</name>
    <name type="common">Agaric fungus</name>
    <name type="synonym">Agaricus chlorophos</name>
    <dbReference type="NCBI Taxonomy" id="658473"/>
    <lineage>
        <taxon>Eukaryota</taxon>
        <taxon>Fungi</taxon>
        <taxon>Dikarya</taxon>
        <taxon>Basidiomycota</taxon>
        <taxon>Agaricomycotina</taxon>
        <taxon>Agaricomycetes</taxon>
        <taxon>Agaricomycetidae</taxon>
        <taxon>Agaricales</taxon>
        <taxon>Marasmiineae</taxon>
        <taxon>Mycenaceae</taxon>
        <taxon>Mycena</taxon>
    </lineage>
</organism>
<evidence type="ECO:0000313" key="1">
    <source>
        <dbReference type="EMBL" id="GAT61146.1"/>
    </source>
</evidence>
<proteinExistence type="predicted"/>
<gene>
    <name evidence="1" type="ORF">MCHLO_17196</name>
</gene>
<protein>
    <submittedName>
        <fullName evidence="1">Uncharacterized protein</fullName>
    </submittedName>
</protein>